<sequence>MRYNTTGFSEEQLAVLAVAEKFLGGIAARDKNLMLAQILPSGGATLLRNGSPIHTTLAGVVDRIPFDHPKDMTEIISDTPTILVHRDIAMAWTPYEFLIDNIVDHVGTNIWSFAKQDGKWFVSGVADNSHKPE</sequence>
<dbReference type="EMBL" id="JACAZI010000006">
    <property type="protein sequence ID" value="KAF7358519.1"/>
    <property type="molecule type" value="Genomic_DNA"/>
</dbReference>
<name>A0A8H6YHU9_9AGAR</name>
<proteinExistence type="predicted"/>
<protein>
    <submittedName>
        <fullName evidence="1">Putative lumazine-binding protein</fullName>
    </submittedName>
</protein>
<gene>
    <name evidence="1" type="ORF">MVEN_00902800</name>
</gene>
<accession>A0A8H6YHU9</accession>
<organism evidence="1 2">
    <name type="scientific">Mycena venus</name>
    <dbReference type="NCBI Taxonomy" id="2733690"/>
    <lineage>
        <taxon>Eukaryota</taxon>
        <taxon>Fungi</taxon>
        <taxon>Dikarya</taxon>
        <taxon>Basidiomycota</taxon>
        <taxon>Agaricomycotina</taxon>
        <taxon>Agaricomycetes</taxon>
        <taxon>Agaricomycetidae</taxon>
        <taxon>Agaricales</taxon>
        <taxon>Marasmiineae</taxon>
        <taxon>Mycenaceae</taxon>
        <taxon>Mycena</taxon>
    </lineage>
</organism>
<dbReference type="Gene3D" id="3.10.450.50">
    <property type="match status" value="1"/>
</dbReference>
<comment type="caution">
    <text evidence="1">The sequence shown here is derived from an EMBL/GenBank/DDBJ whole genome shotgun (WGS) entry which is preliminary data.</text>
</comment>
<evidence type="ECO:0000313" key="2">
    <source>
        <dbReference type="Proteomes" id="UP000620124"/>
    </source>
</evidence>
<dbReference type="OrthoDB" id="2896390at2759"/>
<keyword evidence="2" id="KW-1185">Reference proteome</keyword>
<evidence type="ECO:0000313" key="1">
    <source>
        <dbReference type="EMBL" id="KAF7358519.1"/>
    </source>
</evidence>
<dbReference type="InterPro" id="IPR032710">
    <property type="entry name" value="NTF2-like_dom_sf"/>
</dbReference>
<dbReference type="AlphaFoldDB" id="A0A8H6YHU9"/>
<dbReference type="SUPFAM" id="SSF54427">
    <property type="entry name" value="NTF2-like"/>
    <property type="match status" value="1"/>
</dbReference>
<reference evidence="1" key="1">
    <citation type="submission" date="2020-05" db="EMBL/GenBank/DDBJ databases">
        <title>Mycena genomes resolve the evolution of fungal bioluminescence.</title>
        <authorList>
            <person name="Tsai I.J."/>
        </authorList>
    </citation>
    <scope>NUCLEOTIDE SEQUENCE</scope>
    <source>
        <strain evidence="1">CCC161011</strain>
    </source>
</reference>
<dbReference type="Proteomes" id="UP000620124">
    <property type="component" value="Unassembled WGS sequence"/>
</dbReference>